<dbReference type="AlphaFoldDB" id="A0A1Y6CBH2"/>
<dbReference type="RefSeq" id="WP_200808604.1">
    <property type="nucleotide sequence ID" value="NZ_FWZX01000020.1"/>
</dbReference>
<evidence type="ECO:0000313" key="3">
    <source>
        <dbReference type="Proteomes" id="UP000192917"/>
    </source>
</evidence>
<feature type="region of interest" description="Disordered" evidence="1">
    <location>
        <begin position="1"/>
        <end position="31"/>
    </location>
</feature>
<dbReference type="Proteomes" id="UP000192917">
    <property type="component" value="Unassembled WGS sequence"/>
</dbReference>
<keyword evidence="3" id="KW-1185">Reference proteome</keyword>
<dbReference type="STRING" id="560819.SAMN05428998_12033"/>
<proteinExistence type="predicted"/>
<name>A0A1Y6CBH2_9PROT</name>
<accession>A0A1Y6CBH2</accession>
<evidence type="ECO:0000256" key="1">
    <source>
        <dbReference type="SAM" id="MobiDB-lite"/>
    </source>
</evidence>
<reference evidence="2 3" key="1">
    <citation type="submission" date="2017-04" db="EMBL/GenBank/DDBJ databases">
        <authorList>
            <person name="Afonso C.L."/>
            <person name="Miller P.J."/>
            <person name="Scott M.A."/>
            <person name="Spackman E."/>
            <person name="Goraichik I."/>
            <person name="Dimitrov K.M."/>
            <person name="Suarez D.L."/>
            <person name="Swayne D.E."/>
        </authorList>
    </citation>
    <scope>NUCLEOTIDE SEQUENCE [LARGE SCALE GENOMIC DNA]</scope>
    <source>
        <strain evidence="2 3">USBA 355</strain>
    </source>
</reference>
<gene>
    <name evidence="2" type="ORF">SAMN05428998_12033</name>
</gene>
<evidence type="ECO:0000313" key="2">
    <source>
        <dbReference type="EMBL" id="SMF55234.1"/>
    </source>
</evidence>
<protein>
    <submittedName>
        <fullName evidence="2">Uncharacterized protein</fullName>
    </submittedName>
</protein>
<dbReference type="EMBL" id="FWZX01000020">
    <property type="protein sequence ID" value="SMF55234.1"/>
    <property type="molecule type" value="Genomic_DNA"/>
</dbReference>
<sequence>MTDQPDLRPETRPETRPEPRGETRAETRAESEQAIAAYKRILKACLDKRPSGTRQRLALALGTHKSFVSQITSPTYRVPLPAQHLPTIFRLCHFSPDERRRFLEAYRQAHPGQALPGEAAGEPGSRLLEIEIPPFDDPRRQQELVEAIRETAQRMIALAQHDKD</sequence>
<organism evidence="2 3">
    <name type="scientific">Tistlia consotensis USBA 355</name>
    <dbReference type="NCBI Taxonomy" id="560819"/>
    <lineage>
        <taxon>Bacteria</taxon>
        <taxon>Pseudomonadati</taxon>
        <taxon>Pseudomonadota</taxon>
        <taxon>Alphaproteobacteria</taxon>
        <taxon>Rhodospirillales</taxon>
        <taxon>Rhodovibrionaceae</taxon>
        <taxon>Tistlia</taxon>
    </lineage>
</organism>